<reference evidence="3" key="1">
    <citation type="submission" date="2023-08" db="EMBL/GenBank/DDBJ databases">
        <authorList>
            <person name="Alioto T."/>
            <person name="Alioto T."/>
            <person name="Gomez Garrido J."/>
        </authorList>
    </citation>
    <scope>NUCLEOTIDE SEQUENCE</scope>
</reference>
<gene>
    <name evidence="3" type="ORF">OCTVUL_1B027453</name>
</gene>
<dbReference type="Pfam" id="PF06331">
    <property type="entry name" value="Tfb5"/>
    <property type="match status" value="1"/>
</dbReference>
<feature type="domain" description="C2H2-type" evidence="2">
    <location>
        <begin position="148"/>
        <end position="171"/>
    </location>
</feature>
<dbReference type="InterPro" id="IPR009400">
    <property type="entry name" value="TFIIH_TTDA/Tfb5"/>
</dbReference>
<dbReference type="PANTHER" id="PTHR21354:SF0">
    <property type="entry name" value="ZINC FINGER PROTEIN 511"/>
    <property type="match status" value="1"/>
</dbReference>
<evidence type="ECO:0000313" key="4">
    <source>
        <dbReference type="Proteomes" id="UP001162480"/>
    </source>
</evidence>
<proteinExistence type="predicted"/>
<dbReference type="Gene3D" id="3.30.160.60">
    <property type="entry name" value="Classic Zinc Finger"/>
    <property type="match status" value="1"/>
</dbReference>
<protein>
    <submittedName>
        <fullName evidence="3">Finger 511-like</fullName>
    </submittedName>
</protein>
<dbReference type="Gene3D" id="3.30.70.1220">
    <property type="entry name" value="TFB5-like"/>
    <property type="match status" value="1"/>
</dbReference>
<dbReference type="GO" id="GO:0006367">
    <property type="term" value="P:transcription initiation at RNA polymerase II promoter"/>
    <property type="evidence" value="ECO:0007669"/>
    <property type="project" value="InterPro"/>
</dbReference>
<accession>A0AA36FG90</accession>
<dbReference type="InterPro" id="IPR013087">
    <property type="entry name" value="Znf_C2H2_type"/>
</dbReference>
<dbReference type="Proteomes" id="UP001162480">
    <property type="component" value="Chromosome 20"/>
</dbReference>
<feature type="domain" description="C2H2-type" evidence="2">
    <location>
        <begin position="111"/>
        <end position="132"/>
    </location>
</feature>
<dbReference type="SMART" id="SM01395">
    <property type="entry name" value="Tbf5"/>
    <property type="match status" value="1"/>
</dbReference>
<dbReference type="EMBL" id="OX597833">
    <property type="protein sequence ID" value="CAI9737901.1"/>
    <property type="molecule type" value="Genomic_DNA"/>
</dbReference>
<sequence length="290" mass="33095">MVNVIKGVLAECDPAMKQFLLQLDDRNTLAMQHKPFSCQWNPKKRHLLPGDSLFEDGDIFCNLLLKQMSLADEEFINKVPEFPCGMAGCQKTFNNLVSYECHYNSLHRNTCATCRRIFPSSYLLGLHIQEWHDVMFDIMSGKKPMFSCLLEACGQKFQTSQDRKEHMIKCHKYPANFRFDKQKNKCKSVTAETEDKTESKVDNMEITTATATPPPPTTTTTTTTTTTKKYNKIPKNICFGKGSVRTFHKQQQNPTKHWHQQFKTEKGDGGGGDIEEVTMTDLMTALEETS</sequence>
<dbReference type="GO" id="GO:0006289">
    <property type="term" value="P:nucleotide-excision repair"/>
    <property type="evidence" value="ECO:0007669"/>
    <property type="project" value="InterPro"/>
</dbReference>
<organism evidence="3 4">
    <name type="scientific">Octopus vulgaris</name>
    <name type="common">Common octopus</name>
    <dbReference type="NCBI Taxonomy" id="6645"/>
    <lineage>
        <taxon>Eukaryota</taxon>
        <taxon>Metazoa</taxon>
        <taxon>Spiralia</taxon>
        <taxon>Lophotrochozoa</taxon>
        <taxon>Mollusca</taxon>
        <taxon>Cephalopoda</taxon>
        <taxon>Coleoidea</taxon>
        <taxon>Octopodiformes</taxon>
        <taxon>Octopoda</taxon>
        <taxon>Incirrata</taxon>
        <taxon>Octopodidae</taxon>
        <taxon>Octopus</taxon>
    </lineage>
</organism>
<dbReference type="GO" id="GO:0000439">
    <property type="term" value="C:transcription factor TFIIH core complex"/>
    <property type="evidence" value="ECO:0007669"/>
    <property type="project" value="InterPro"/>
</dbReference>
<dbReference type="InterPro" id="IPR039258">
    <property type="entry name" value="ZNF511"/>
</dbReference>
<dbReference type="PANTHER" id="PTHR21354">
    <property type="entry name" value="ZINC FINGER PROTEIN 511"/>
    <property type="match status" value="1"/>
</dbReference>
<feature type="region of interest" description="Disordered" evidence="1">
    <location>
        <begin position="252"/>
        <end position="272"/>
    </location>
</feature>
<dbReference type="SUPFAM" id="SSF142897">
    <property type="entry name" value="TFB5-like"/>
    <property type="match status" value="1"/>
</dbReference>
<dbReference type="Pfam" id="PF12874">
    <property type="entry name" value="zf-met"/>
    <property type="match status" value="1"/>
</dbReference>
<evidence type="ECO:0000313" key="3">
    <source>
        <dbReference type="EMBL" id="CAI9737901.1"/>
    </source>
</evidence>
<feature type="domain" description="C2H2-type" evidence="2">
    <location>
        <begin position="84"/>
        <end position="107"/>
    </location>
</feature>
<dbReference type="SMART" id="SM00355">
    <property type="entry name" value="ZnF_C2H2"/>
    <property type="match status" value="3"/>
</dbReference>
<name>A0AA36FG90_OCTVU</name>
<dbReference type="AlphaFoldDB" id="A0AA36FG90"/>
<dbReference type="PROSITE" id="PS00028">
    <property type="entry name" value="ZINC_FINGER_C2H2_1"/>
    <property type="match status" value="3"/>
</dbReference>
<keyword evidence="4" id="KW-1185">Reference proteome</keyword>
<dbReference type="InterPro" id="IPR035935">
    <property type="entry name" value="TFB5-like_sf"/>
</dbReference>
<evidence type="ECO:0000259" key="2">
    <source>
        <dbReference type="PROSITE" id="PS00028"/>
    </source>
</evidence>
<evidence type="ECO:0000256" key="1">
    <source>
        <dbReference type="SAM" id="MobiDB-lite"/>
    </source>
</evidence>